<evidence type="ECO:0000259" key="2">
    <source>
        <dbReference type="Pfam" id="PF13843"/>
    </source>
</evidence>
<reference evidence="4" key="1">
    <citation type="submission" date="2013-03" db="EMBL/GenBank/DDBJ databases">
        <authorList>
            <person name="Jeffery W."/>
            <person name="Warren W."/>
            <person name="Wilson R.K."/>
        </authorList>
    </citation>
    <scope>NUCLEOTIDE SEQUENCE</scope>
    <source>
        <strain evidence="4">female</strain>
    </source>
</reference>
<feature type="region of interest" description="Disordered" evidence="1">
    <location>
        <begin position="1"/>
        <end position="28"/>
    </location>
</feature>
<dbReference type="PANTHER" id="PTHR46599:SF3">
    <property type="entry name" value="PIGGYBAC TRANSPOSABLE ELEMENT-DERIVED PROTEIN 4"/>
    <property type="match status" value="1"/>
</dbReference>
<feature type="domain" description="PiggyBac transposable element-derived protein" evidence="2">
    <location>
        <begin position="42"/>
        <end position="140"/>
    </location>
</feature>
<proteinExistence type="predicted"/>
<dbReference type="STRING" id="7994.ENSAMXP00000049064"/>
<dbReference type="Ensembl" id="ENSAMXT00000038541.1">
    <property type="protein sequence ID" value="ENSAMXP00000049064.1"/>
    <property type="gene ID" value="ENSAMXG00000039310.1"/>
</dbReference>
<dbReference type="Proteomes" id="UP000018467">
    <property type="component" value="Unassembled WGS sequence"/>
</dbReference>
<organism evidence="3 4">
    <name type="scientific">Astyanax mexicanus</name>
    <name type="common">Blind cave fish</name>
    <name type="synonym">Astyanax fasciatus mexicanus</name>
    <dbReference type="NCBI Taxonomy" id="7994"/>
    <lineage>
        <taxon>Eukaryota</taxon>
        <taxon>Metazoa</taxon>
        <taxon>Chordata</taxon>
        <taxon>Craniata</taxon>
        <taxon>Vertebrata</taxon>
        <taxon>Euteleostomi</taxon>
        <taxon>Actinopterygii</taxon>
        <taxon>Neopterygii</taxon>
        <taxon>Teleostei</taxon>
        <taxon>Ostariophysi</taxon>
        <taxon>Characiformes</taxon>
        <taxon>Characoidei</taxon>
        <taxon>Acestrorhamphidae</taxon>
        <taxon>Acestrorhamphinae</taxon>
        <taxon>Astyanax</taxon>
    </lineage>
</organism>
<evidence type="ECO:0000313" key="3">
    <source>
        <dbReference type="Ensembl" id="ENSAMXP00000049064.1"/>
    </source>
</evidence>
<accession>A0A3B1K625</accession>
<feature type="domain" description="PiggyBac transposable element-derived protein" evidence="2">
    <location>
        <begin position="154"/>
        <end position="308"/>
    </location>
</feature>
<dbReference type="InParanoid" id="A0A3B1K625"/>
<reference evidence="4" key="2">
    <citation type="journal article" date="2014" name="Nat. Commun.">
        <title>The cavefish genome reveals candidate genes for eye loss.</title>
        <authorList>
            <person name="McGaugh S.E."/>
            <person name="Gross J.B."/>
            <person name="Aken B."/>
            <person name="Blin M."/>
            <person name="Borowsky R."/>
            <person name="Chalopin D."/>
            <person name="Hinaux H."/>
            <person name="Jeffery W.R."/>
            <person name="Keene A."/>
            <person name="Ma L."/>
            <person name="Minx P."/>
            <person name="Murphy D."/>
            <person name="O'Quin K.E."/>
            <person name="Retaux S."/>
            <person name="Rohner N."/>
            <person name="Searle S.M."/>
            <person name="Stahl B.A."/>
            <person name="Tabin C."/>
            <person name="Volff J.N."/>
            <person name="Yoshizawa M."/>
            <person name="Warren W.C."/>
        </authorList>
    </citation>
    <scope>NUCLEOTIDE SEQUENCE [LARGE SCALE GENOMIC DNA]</scope>
    <source>
        <strain evidence="4">female</strain>
    </source>
</reference>
<dbReference type="GeneTree" id="ENSGT00940000163467"/>
<evidence type="ECO:0000313" key="4">
    <source>
        <dbReference type="Proteomes" id="UP000018467"/>
    </source>
</evidence>
<sequence>SPRSRIGGPPQVSEQEEEDRWHDVSDEDEEPRPQLLQGIIYSPLQLFQMFFSSSVVQSLVINTNKFGDISAAGGKKLKWTAVSVGEFYVFLALIIYMGLVKVRNITDLWSKKKLYRFPFPSTVMSSKRFTAISTQERIKWTETIYERKAHKMGLQTSASGFTWIFFFYEGKSAFTSGKGLNYDLVQTLLDYSLLGHGYMVYMDNFYTSPKLFSDMLKNNTLACGTIRRISIQEASAGTDKGKLLYVRWMDTREVTMCSTIHKAYKGDTVRRQVKAKQGVWSTMSVPIPAPVKEYNRHMGGVDLSDALILGTTIFILHQQLADINGQSALTQKAFRGALVVELTNTKTSTSEDVPAQDEMCMPAFFASDATGGRKKCENCKKEGRQTKTPIFCTKCGQPGVLFLFLHRT</sequence>
<dbReference type="Pfam" id="PF13843">
    <property type="entry name" value="DDE_Tnp_1_7"/>
    <property type="match status" value="2"/>
</dbReference>
<reference evidence="3" key="3">
    <citation type="submission" date="2025-08" db="UniProtKB">
        <authorList>
            <consortium name="Ensembl"/>
        </authorList>
    </citation>
    <scope>IDENTIFICATION</scope>
</reference>
<protein>
    <recommendedName>
        <fullName evidence="2">PiggyBac transposable element-derived protein domain-containing protein</fullName>
    </recommendedName>
</protein>
<name>A0A3B1K625_ASTMX</name>
<dbReference type="PANTHER" id="PTHR46599">
    <property type="entry name" value="PIGGYBAC TRANSPOSABLE ELEMENT-DERIVED PROTEIN 4"/>
    <property type="match status" value="1"/>
</dbReference>
<reference evidence="3" key="4">
    <citation type="submission" date="2025-09" db="UniProtKB">
        <authorList>
            <consortium name="Ensembl"/>
        </authorList>
    </citation>
    <scope>IDENTIFICATION</scope>
</reference>
<dbReference type="InterPro" id="IPR029526">
    <property type="entry name" value="PGBD"/>
</dbReference>
<dbReference type="AlphaFoldDB" id="A0A3B1K625"/>
<evidence type="ECO:0000256" key="1">
    <source>
        <dbReference type="SAM" id="MobiDB-lite"/>
    </source>
</evidence>
<keyword evidence="4" id="KW-1185">Reference proteome</keyword>